<proteinExistence type="predicted"/>
<feature type="region of interest" description="Disordered" evidence="1">
    <location>
        <begin position="1"/>
        <end position="57"/>
    </location>
</feature>
<evidence type="ECO:0000313" key="3">
    <source>
        <dbReference type="Proteomes" id="UP000789508"/>
    </source>
</evidence>
<gene>
    <name evidence="2" type="ORF">ALEPTO_LOCUS11520</name>
</gene>
<protein>
    <submittedName>
        <fullName evidence="2">9466_t:CDS:1</fullName>
    </submittedName>
</protein>
<feature type="compositionally biased region" description="Basic and acidic residues" evidence="1">
    <location>
        <begin position="31"/>
        <end position="47"/>
    </location>
</feature>
<organism evidence="2 3">
    <name type="scientific">Ambispora leptoticha</name>
    <dbReference type="NCBI Taxonomy" id="144679"/>
    <lineage>
        <taxon>Eukaryota</taxon>
        <taxon>Fungi</taxon>
        <taxon>Fungi incertae sedis</taxon>
        <taxon>Mucoromycota</taxon>
        <taxon>Glomeromycotina</taxon>
        <taxon>Glomeromycetes</taxon>
        <taxon>Archaeosporales</taxon>
        <taxon>Ambisporaceae</taxon>
        <taxon>Ambispora</taxon>
    </lineage>
</organism>
<dbReference type="AlphaFoldDB" id="A0A9N9HPS9"/>
<reference evidence="2" key="1">
    <citation type="submission" date="2021-06" db="EMBL/GenBank/DDBJ databases">
        <authorList>
            <person name="Kallberg Y."/>
            <person name="Tangrot J."/>
            <person name="Rosling A."/>
        </authorList>
    </citation>
    <scope>NUCLEOTIDE SEQUENCE</scope>
    <source>
        <strain evidence="2">FL130A</strain>
    </source>
</reference>
<dbReference type="EMBL" id="CAJVPS010019072">
    <property type="protein sequence ID" value="CAG8699620.1"/>
    <property type="molecule type" value="Genomic_DNA"/>
</dbReference>
<evidence type="ECO:0000256" key="1">
    <source>
        <dbReference type="SAM" id="MobiDB-lite"/>
    </source>
</evidence>
<accession>A0A9N9HPS9</accession>
<sequence>EDRYFEESKKEGFEGEFKPDFKSSFRRARPERKDDPSDQGNADRGDGIVRSSSSWSS</sequence>
<keyword evidence="3" id="KW-1185">Reference proteome</keyword>
<feature type="non-terminal residue" evidence="2">
    <location>
        <position position="1"/>
    </location>
</feature>
<name>A0A9N9HPS9_9GLOM</name>
<dbReference type="Proteomes" id="UP000789508">
    <property type="component" value="Unassembled WGS sequence"/>
</dbReference>
<evidence type="ECO:0000313" key="2">
    <source>
        <dbReference type="EMBL" id="CAG8699620.1"/>
    </source>
</evidence>
<feature type="compositionally biased region" description="Basic and acidic residues" evidence="1">
    <location>
        <begin position="1"/>
        <end position="23"/>
    </location>
</feature>
<comment type="caution">
    <text evidence="2">The sequence shown here is derived from an EMBL/GenBank/DDBJ whole genome shotgun (WGS) entry which is preliminary data.</text>
</comment>